<dbReference type="AlphaFoldDB" id="A0A067RDB8"/>
<dbReference type="Proteomes" id="UP000027135">
    <property type="component" value="Unassembled WGS sequence"/>
</dbReference>
<reference evidence="1 2" key="1">
    <citation type="journal article" date="2014" name="Nat. Commun.">
        <title>Molecular traces of alternative social organization in a termite genome.</title>
        <authorList>
            <person name="Terrapon N."/>
            <person name="Li C."/>
            <person name="Robertson H.M."/>
            <person name="Ji L."/>
            <person name="Meng X."/>
            <person name="Booth W."/>
            <person name="Chen Z."/>
            <person name="Childers C.P."/>
            <person name="Glastad K.M."/>
            <person name="Gokhale K."/>
            <person name="Gowin J."/>
            <person name="Gronenberg W."/>
            <person name="Hermansen R.A."/>
            <person name="Hu H."/>
            <person name="Hunt B.G."/>
            <person name="Huylmans A.K."/>
            <person name="Khalil S.M."/>
            <person name="Mitchell R.D."/>
            <person name="Munoz-Torres M.C."/>
            <person name="Mustard J.A."/>
            <person name="Pan H."/>
            <person name="Reese J.T."/>
            <person name="Scharf M.E."/>
            <person name="Sun F."/>
            <person name="Vogel H."/>
            <person name="Xiao J."/>
            <person name="Yang W."/>
            <person name="Yang Z."/>
            <person name="Yang Z."/>
            <person name="Zhou J."/>
            <person name="Zhu J."/>
            <person name="Brent C.S."/>
            <person name="Elsik C.G."/>
            <person name="Goodisman M.A."/>
            <person name="Liberles D.A."/>
            <person name="Roe R.M."/>
            <person name="Vargo E.L."/>
            <person name="Vilcinskas A."/>
            <person name="Wang J."/>
            <person name="Bornberg-Bauer E."/>
            <person name="Korb J."/>
            <person name="Zhang G."/>
            <person name="Liebig J."/>
        </authorList>
    </citation>
    <scope>NUCLEOTIDE SEQUENCE [LARGE SCALE GENOMIC DNA]</scope>
    <source>
        <tissue evidence="1">Whole organism</tissue>
    </source>
</reference>
<accession>A0A067RDB8</accession>
<dbReference type="EMBL" id="KK852531">
    <property type="protein sequence ID" value="KDR21876.1"/>
    <property type="molecule type" value="Genomic_DNA"/>
</dbReference>
<proteinExistence type="predicted"/>
<dbReference type="InParanoid" id="A0A067RDB8"/>
<name>A0A067RDB8_ZOONE</name>
<evidence type="ECO:0000313" key="1">
    <source>
        <dbReference type="EMBL" id="KDR21876.1"/>
    </source>
</evidence>
<evidence type="ECO:0000313" key="2">
    <source>
        <dbReference type="Proteomes" id="UP000027135"/>
    </source>
</evidence>
<gene>
    <name evidence="1" type="ORF">L798_00375</name>
</gene>
<keyword evidence="2" id="KW-1185">Reference proteome</keyword>
<protein>
    <submittedName>
        <fullName evidence="1">Uncharacterized protein</fullName>
    </submittedName>
</protein>
<organism evidence="1 2">
    <name type="scientific">Zootermopsis nevadensis</name>
    <name type="common">Dampwood termite</name>
    <dbReference type="NCBI Taxonomy" id="136037"/>
    <lineage>
        <taxon>Eukaryota</taxon>
        <taxon>Metazoa</taxon>
        <taxon>Ecdysozoa</taxon>
        <taxon>Arthropoda</taxon>
        <taxon>Hexapoda</taxon>
        <taxon>Insecta</taxon>
        <taxon>Pterygota</taxon>
        <taxon>Neoptera</taxon>
        <taxon>Polyneoptera</taxon>
        <taxon>Dictyoptera</taxon>
        <taxon>Blattodea</taxon>
        <taxon>Blattoidea</taxon>
        <taxon>Termitoidae</taxon>
        <taxon>Termopsidae</taxon>
        <taxon>Zootermopsis</taxon>
    </lineage>
</organism>
<sequence length="139" mass="16077">MKTDWGFLRTVLRKIFGPKMEKDGSGRKLHNDELHSLYSSPDIVRVIKSKRIRWVGHVAHMGEGRGVYMVLVERPEVKIVLGMHWQRWEANVKMDLRKIGNDGVTGCNWLRIESGGGFSVQFYSIRFFIISVLYQQPDG</sequence>